<dbReference type="Proteomes" id="UP001164472">
    <property type="component" value="Chromosome"/>
</dbReference>
<evidence type="ECO:0000313" key="3">
    <source>
        <dbReference type="Proteomes" id="UP001164472"/>
    </source>
</evidence>
<protein>
    <submittedName>
        <fullName evidence="2">ChrR family anti-sigma-E factor</fullName>
    </submittedName>
</protein>
<reference evidence="2" key="1">
    <citation type="submission" date="2022-07" db="EMBL/GenBank/DDBJ databases">
        <title>Alkalimarinus sp. nov., isolated from gut of a Alitta virens.</title>
        <authorList>
            <person name="Yang A.I."/>
            <person name="Shin N.-R."/>
        </authorList>
    </citation>
    <scope>NUCLEOTIDE SEQUENCE</scope>
    <source>
        <strain evidence="2">FA028</strain>
    </source>
</reference>
<feature type="domain" description="ChrR-like cupin" evidence="1">
    <location>
        <begin position="106"/>
        <end position="196"/>
    </location>
</feature>
<dbReference type="SUPFAM" id="SSF51182">
    <property type="entry name" value="RmlC-like cupins"/>
    <property type="match status" value="1"/>
</dbReference>
<evidence type="ECO:0000313" key="2">
    <source>
        <dbReference type="EMBL" id="UZW75949.1"/>
    </source>
</evidence>
<sequence>MANYHPSDELLMQFSAGQMPNALGIMVACHLETCHHCNRRIKVYEQLGGEIMQDTAPVEVGSNVLSELLLKLDKPETEESSAQKPYASVDPRIPRPLSRFVPSYFDQLEWSGMSRSIKEFELPISDTQYSAKLYKISAGKELPVHTHKGNEFTLVMDGSFSDKAGDYHQGDFILADTQTVHQPKAADNADCICFAVLDAPLKMTGFFGRMLNPFLS</sequence>
<dbReference type="EMBL" id="CP101527">
    <property type="protein sequence ID" value="UZW75949.1"/>
    <property type="molecule type" value="Genomic_DNA"/>
</dbReference>
<name>A0A9E8KQK1_9ALTE</name>
<dbReference type="CDD" id="cd20301">
    <property type="entry name" value="cupin_ChrR"/>
    <property type="match status" value="1"/>
</dbReference>
<dbReference type="KEGG" id="asem:NNL22_05040"/>
<dbReference type="InterPro" id="IPR011051">
    <property type="entry name" value="RmlC_Cupin_sf"/>
</dbReference>
<dbReference type="RefSeq" id="WP_251811698.1">
    <property type="nucleotide sequence ID" value="NZ_CP101527.1"/>
</dbReference>
<dbReference type="AlphaFoldDB" id="A0A9E8KQK1"/>
<dbReference type="Pfam" id="PF12973">
    <property type="entry name" value="Cupin_7"/>
    <property type="match status" value="1"/>
</dbReference>
<proteinExistence type="predicted"/>
<dbReference type="InterPro" id="IPR014710">
    <property type="entry name" value="RmlC-like_jellyroll"/>
</dbReference>
<dbReference type="Gene3D" id="2.60.120.10">
    <property type="entry name" value="Jelly Rolls"/>
    <property type="match status" value="1"/>
</dbReference>
<dbReference type="InterPro" id="IPR041916">
    <property type="entry name" value="Anti_sigma_zinc_sf"/>
</dbReference>
<gene>
    <name evidence="2" type="ORF">NNL22_05040</name>
</gene>
<dbReference type="InterPro" id="IPR012807">
    <property type="entry name" value="Anti-sigma_ChrR"/>
</dbReference>
<dbReference type="InterPro" id="IPR025979">
    <property type="entry name" value="ChrR-like_cupin_dom"/>
</dbReference>
<accession>A0A9E8KQK1</accession>
<evidence type="ECO:0000259" key="1">
    <source>
        <dbReference type="Pfam" id="PF12973"/>
    </source>
</evidence>
<keyword evidence="3" id="KW-1185">Reference proteome</keyword>
<organism evidence="2 3">
    <name type="scientific">Alkalimarinus sediminis</name>
    <dbReference type="NCBI Taxonomy" id="1632866"/>
    <lineage>
        <taxon>Bacteria</taxon>
        <taxon>Pseudomonadati</taxon>
        <taxon>Pseudomonadota</taxon>
        <taxon>Gammaproteobacteria</taxon>
        <taxon>Alteromonadales</taxon>
        <taxon>Alteromonadaceae</taxon>
        <taxon>Alkalimarinus</taxon>
    </lineage>
</organism>
<dbReference type="Gene3D" id="1.10.10.1320">
    <property type="entry name" value="Anti-sigma factor, zinc-finger domain"/>
    <property type="match status" value="1"/>
</dbReference>
<dbReference type="NCBIfam" id="TIGR02451">
    <property type="entry name" value="anti_sig_ChrR"/>
    <property type="match status" value="1"/>
</dbReference>